<dbReference type="Pfam" id="PF12673">
    <property type="entry name" value="SipL"/>
    <property type="match status" value="3"/>
</dbReference>
<dbReference type="PANTHER" id="PTHR33734:SF22">
    <property type="entry name" value="MEMBRANE-BOUND LYTIC MUREIN TRANSGLYCOSYLASE D"/>
    <property type="match status" value="1"/>
</dbReference>
<gene>
    <name evidence="2" type="ORF">CAAU_1082</name>
</gene>
<dbReference type="SMR" id="I7J4W9"/>
<feature type="domain" description="LysM" evidence="1">
    <location>
        <begin position="464"/>
        <end position="508"/>
    </location>
</feature>
<dbReference type="RefSeq" id="WP_008908438.1">
    <property type="nucleotide sequence ID" value="NZ_CAKP01000064.1"/>
</dbReference>
<dbReference type="eggNOG" id="COG1388">
    <property type="taxonomic scope" value="Bacteria"/>
</dbReference>
<dbReference type="STRING" id="857293.CAAU_1082"/>
<organism evidence="2 3">
    <name type="scientific">Caloramator australicus RC3</name>
    <dbReference type="NCBI Taxonomy" id="857293"/>
    <lineage>
        <taxon>Bacteria</taxon>
        <taxon>Bacillati</taxon>
        <taxon>Bacillota</taxon>
        <taxon>Clostridia</taxon>
        <taxon>Eubacteriales</taxon>
        <taxon>Clostridiaceae</taxon>
        <taxon>Caloramator</taxon>
    </lineage>
</organism>
<dbReference type="CDD" id="cd00118">
    <property type="entry name" value="LysM"/>
    <property type="match status" value="1"/>
</dbReference>
<dbReference type="SUPFAM" id="SSF54106">
    <property type="entry name" value="LysM domain"/>
    <property type="match status" value="1"/>
</dbReference>
<dbReference type="OrthoDB" id="9779340at2"/>
<comment type="caution">
    <text evidence="2">The sequence shown here is derived from an EMBL/GenBank/DDBJ whole genome shotgun (WGS) entry which is preliminary data.</text>
</comment>
<keyword evidence="3" id="KW-1185">Reference proteome</keyword>
<dbReference type="SMART" id="SM00257">
    <property type="entry name" value="LysM"/>
    <property type="match status" value="1"/>
</dbReference>
<name>I7J4W9_9CLOT</name>
<dbReference type="EMBL" id="CAKP01000064">
    <property type="protein sequence ID" value="CCJ33166.1"/>
    <property type="molecule type" value="Genomic_DNA"/>
</dbReference>
<evidence type="ECO:0000313" key="3">
    <source>
        <dbReference type="Proteomes" id="UP000007652"/>
    </source>
</evidence>
<dbReference type="GO" id="GO:0008932">
    <property type="term" value="F:lytic endotransglycosylase activity"/>
    <property type="evidence" value="ECO:0007669"/>
    <property type="project" value="TreeGrafter"/>
</dbReference>
<dbReference type="InterPro" id="IPR018392">
    <property type="entry name" value="LysM"/>
</dbReference>
<dbReference type="Pfam" id="PF01476">
    <property type="entry name" value="LysM"/>
    <property type="match status" value="1"/>
</dbReference>
<sequence>MSVEYVKDVINYEELIGEGQSQTMVNGDIVISERDGDVSKVLYCDGEAVVLNCQVVEDRVIVEGRMNFRVYYSSNDTRNIYKVEASSNFTHNIQIPGARNEHSPKVEAEIEHMEYQVTTNKKIRVNAVINLKGHVYNRATKETIVDIKGQDVQMLRESVEIDEYLRDVKEESMIKAEINSEKEIEEIAKTEVFVYKRDYQVLDGKVLVNATAKARMLVKSKDGEYFMLEQDIPFSHEVVAEEVKPNMKIDVMCKVKETYAEVSENEEGERKVVSVQANVEIYVKVYSTRQLQNILDAYSSDSRYEFEKENIKCFSYHDEATDSQVLKDRITVPEDEAIVEVKYVDAKPVITEVKVLEDKATCEGILRCNLVYVKAKEEPELEGYEEELPFKFTLDIPMAKIDMLPTCSVKLESLSYEKFADKEVNVKANLVCHMKLYKKSVYDILKSLKEIDITEMIKNMPSLVIYTVQPHDTLWKIAKKYGTKVEDIVKLNDIENPDYIEPGMKIIVPKKTFMK</sequence>
<reference evidence="2 3" key="1">
    <citation type="journal article" date="2011" name="J. Bacteriol.">
        <title>Draft genome sequence of Caloramator australicus strain RC3T, a thermoanaerobe from the Great Artesian Basin of Australia.</title>
        <authorList>
            <person name="Ogg C.D."/>
            <person name="Patel B.K.C."/>
        </authorList>
    </citation>
    <scope>NUCLEOTIDE SEQUENCE [LARGE SCALE GENOMIC DNA]</scope>
    <source>
        <strain evidence="2 3">RC3</strain>
    </source>
</reference>
<dbReference type="InterPro" id="IPR036779">
    <property type="entry name" value="LysM_dom_sf"/>
</dbReference>
<dbReference type="InterPro" id="IPR024300">
    <property type="entry name" value="SipL_SPOCS_dom"/>
</dbReference>
<proteinExistence type="predicted"/>
<dbReference type="PANTHER" id="PTHR33734">
    <property type="entry name" value="LYSM DOMAIN-CONTAINING GPI-ANCHORED PROTEIN 2"/>
    <property type="match status" value="1"/>
</dbReference>
<dbReference type="PROSITE" id="PS51782">
    <property type="entry name" value="LYSM"/>
    <property type="match status" value="1"/>
</dbReference>
<accession>I7J4W9</accession>
<dbReference type="Gene3D" id="3.10.350.10">
    <property type="entry name" value="LysM domain"/>
    <property type="match status" value="1"/>
</dbReference>
<dbReference type="Proteomes" id="UP000007652">
    <property type="component" value="Unassembled WGS sequence"/>
</dbReference>
<evidence type="ECO:0000313" key="2">
    <source>
        <dbReference type="EMBL" id="CCJ33166.1"/>
    </source>
</evidence>
<evidence type="ECO:0000259" key="1">
    <source>
        <dbReference type="PROSITE" id="PS51782"/>
    </source>
</evidence>
<protein>
    <submittedName>
        <fullName evidence="2">LysM domain-containing membrane protein</fullName>
    </submittedName>
</protein>
<dbReference type="AlphaFoldDB" id="I7J4W9"/>